<dbReference type="InterPro" id="IPR053207">
    <property type="entry name" value="Non-NMDA_GluR_Accessory"/>
</dbReference>
<protein>
    <recommendedName>
        <fullName evidence="5">CUB domain-containing protein</fullName>
    </recommendedName>
</protein>
<dbReference type="InterPro" id="IPR000859">
    <property type="entry name" value="CUB_dom"/>
</dbReference>
<dbReference type="Gene3D" id="2.60.120.290">
    <property type="entry name" value="Spermadhesin, CUB domain"/>
    <property type="match status" value="4"/>
</dbReference>
<dbReference type="InterPro" id="IPR035914">
    <property type="entry name" value="Sperma_CUB_dom_sf"/>
</dbReference>
<sequence length="1289" mass="144554">MASKYSGYLIVFITYHFVFITLLIPIISGYTCNPGAGEILLRSSALNSAEKRVENDITSDSNSKQGNRKYSTKQGTFTSPKWPESYESGTRCVFRFIADVGEKVHIKFDHFVLSGDMPSCSVDFLDVYIDVASSTLDLDRQASILAEASSPLSSSSSSSSSSPNELHTTTPFSAAVYSSVLDKSDLLGRYCGDYLSTNSVTFISLHREIVLDFYSELEKVVNPWYTTGKSTIFGFNGTFEFINDDAFYPGKAVSSSELYIPFEDDITTSTGNATAAPAITSSNCRFRIEADHIVVNGDMTKLDEISGELISPTYPGYHPNNLLCVYQLIGLPYQRISLDILDIDLYSGSPGCPKDFIQFYDGFQIDNTSISRNSIGQRICDHSNNIHVVSTGASLVILFVTGQIQLLNHVNNKKDNVVMNALSTRRRGFRLRYTFTKRLLPVNEVPGGEHVRGTECDYVIKSQGSVEKQFESPTMSNNFVLTPDRVCNFIFIGDQFEQYIESVSIGFEQIELPKSSEGSQICDRGHMAVYGSRLLPGEQINKPTYEYSHEILQSNKEPDHVYCDRSNELESLKIGSGFQHHYYPIVGRHNVLLVRFNSTGAELPGLNMKFILNYRFKKDFGIPGTMINPESCQFMYVNPSQSTTSVFSSSSSSSEPSSSSTSKTNTVNFKGWTNSPLYPNNYPPNSDCLYLITSQNEFAVEQSIRLVFETFATTYRTQSKVSIDSQSELEKFKICNQDFLEIIQLYIPLKEEVISALTSRVNFPPLLEVSYDVWIQRWHNLEKELQIYLGTNQHILEPISIYCGKYIPGPIVLDPTATAILMRFHSGQNTTSKGFTLSYEFLPKLPLDPMKSKVVDKPGKKNGGGVDDKYSVKTTSSGLITSPNFPNLYVKDFNYEWYIQGTTEKSRIQLYFNSLDLEGSKMNCSRAVLRIYEDRNPRSSYELCGNPNELLPIVIPNSVARVKMHTAMDASGSKGFELIWTDLLPIDPETGCKGFLCENTGYCLYADLECNEVLNCGMYQKDGKWLKDESDEASCSLGLSYNLVHIGTGILLALILLLGIACYIYYREYKRRKHMPLDPLTELTGSKPSLSLNQSAHRLTAHCPNKKQLHKCHNSQSTGLLCDLSAEKEMVSRDIGPIKKHQHQQHYHYHQHRHLLHPHQLPPHTHSHRYHHHSYNKKMTEQSAHSQLINASHDCHSSHFSLDNQHDYCHTIRLNNKTQHRTSSHSGSLVKNGGGTVISDSVHSCGGSNNNTSGLIVGTGRNLSTTADGYIRTEIESRHHVSSPSEPNE</sequence>
<name>A0AA85FZR1_9TREM</name>
<evidence type="ECO:0000313" key="7">
    <source>
        <dbReference type="WBParaSite" id="SRDH1_7390.1"/>
    </source>
</evidence>
<evidence type="ECO:0000256" key="1">
    <source>
        <dbReference type="ARBA" id="ARBA00023157"/>
    </source>
</evidence>
<dbReference type="Proteomes" id="UP000050792">
    <property type="component" value="Unassembled WGS sequence"/>
</dbReference>
<feature type="compositionally biased region" description="Polar residues" evidence="3">
    <location>
        <begin position="56"/>
        <end position="65"/>
    </location>
</feature>
<organism evidence="6 7">
    <name type="scientific">Schistosoma rodhaini</name>
    <dbReference type="NCBI Taxonomy" id="6188"/>
    <lineage>
        <taxon>Eukaryota</taxon>
        <taxon>Metazoa</taxon>
        <taxon>Spiralia</taxon>
        <taxon>Lophotrochozoa</taxon>
        <taxon>Platyhelminthes</taxon>
        <taxon>Trematoda</taxon>
        <taxon>Digenea</taxon>
        <taxon>Strigeidida</taxon>
        <taxon>Schistosomatoidea</taxon>
        <taxon>Schistosomatidae</taxon>
        <taxon>Schistosoma</taxon>
    </lineage>
</organism>
<reference evidence="6" key="1">
    <citation type="submission" date="2022-06" db="EMBL/GenBank/DDBJ databases">
        <authorList>
            <person name="Berger JAMES D."/>
            <person name="Berger JAMES D."/>
        </authorList>
    </citation>
    <scope>NUCLEOTIDE SEQUENCE [LARGE SCALE GENOMIC DNA]</scope>
</reference>
<dbReference type="PANTHER" id="PTHR47537">
    <property type="entry name" value="CUBILIN"/>
    <property type="match status" value="1"/>
</dbReference>
<evidence type="ECO:0000256" key="2">
    <source>
        <dbReference type="PROSITE-ProRule" id="PRU00059"/>
    </source>
</evidence>
<keyword evidence="4" id="KW-1133">Transmembrane helix</keyword>
<keyword evidence="1" id="KW-1015">Disulfide bond</keyword>
<keyword evidence="4" id="KW-0472">Membrane</keyword>
<feature type="domain" description="CUB" evidence="5">
    <location>
        <begin position="284"/>
        <end position="436"/>
    </location>
</feature>
<feature type="transmembrane region" description="Helical" evidence="4">
    <location>
        <begin position="7"/>
        <end position="27"/>
    </location>
</feature>
<feature type="transmembrane region" description="Helical" evidence="4">
    <location>
        <begin position="1043"/>
        <end position="1066"/>
    </location>
</feature>
<dbReference type="WBParaSite" id="SRDH1_7390.1">
    <property type="protein sequence ID" value="SRDH1_7390.1"/>
    <property type="gene ID" value="SRDH1_7390"/>
</dbReference>
<dbReference type="SMART" id="SM00042">
    <property type="entry name" value="CUB"/>
    <property type="match status" value="4"/>
</dbReference>
<evidence type="ECO:0000259" key="5">
    <source>
        <dbReference type="PROSITE" id="PS01180"/>
    </source>
</evidence>
<feature type="domain" description="CUB" evidence="5">
    <location>
        <begin position="862"/>
        <end position="983"/>
    </location>
</feature>
<comment type="caution">
    <text evidence="2">Lacks conserved residue(s) required for the propagation of feature annotation.</text>
</comment>
<evidence type="ECO:0000256" key="3">
    <source>
        <dbReference type="SAM" id="MobiDB-lite"/>
    </source>
</evidence>
<dbReference type="Pfam" id="PF00431">
    <property type="entry name" value="CUB"/>
    <property type="match status" value="4"/>
</dbReference>
<feature type="region of interest" description="Disordered" evidence="3">
    <location>
        <begin position="54"/>
        <end position="82"/>
    </location>
</feature>
<dbReference type="PANTHER" id="PTHR47537:SF2">
    <property type="entry name" value="CUBILIN"/>
    <property type="match status" value="1"/>
</dbReference>
<feature type="domain" description="CUB" evidence="5">
    <location>
        <begin position="657"/>
        <end position="842"/>
    </location>
</feature>
<dbReference type="CDD" id="cd00041">
    <property type="entry name" value="CUB"/>
    <property type="match status" value="4"/>
</dbReference>
<accession>A0AA85FZR1</accession>
<dbReference type="PROSITE" id="PS01180">
    <property type="entry name" value="CUB"/>
    <property type="match status" value="4"/>
</dbReference>
<evidence type="ECO:0000256" key="4">
    <source>
        <dbReference type="SAM" id="Phobius"/>
    </source>
</evidence>
<dbReference type="GO" id="GO:0005886">
    <property type="term" value="C:plasma membrane"/>
    <property type="evidence" value="ECO:0007669"/>
    <property type="project" value="TreeGrafter"/>
</dbReference>
<feature type="domain" description="CUB" evidence="5">
    <location>
        <begin position="65"/>
        <end position="242"/>
    </location>
</feature>
<proteinExistence type="predicted"/>
<dbReference type="SUPFAM" id="SSF49854">
    <property type="entry name" value="Spermadhesin, CUB domain"/>
    <property type="match status" value="4"/>
</dbReference>
<keyword evidence="4" id="KW-0812">Transmembrane</keyword>
<reference evidence="7" key="2">
    <citation type="submission" date="2023-11" db="UniProtKB">
        <authorList>
            <consortium name="WormBaseParasite"/>
        </authorList>
    </citation>
    <scope>IDENTIFICATION</scope>
</reference>
<keyword evidence="6" id="KW-1185">Reference proteome</keyword>
<evidence type="ECO:0000313" key="6">
    <source>
        <dbReference type="Proteomes" id="UP000050792"/>
    </source>
</evidence>